<name>A0ABU6KBA6_9BACI</name>
<gene>
    <name evidence="1" type="ORF">QGM71_01125</name>
</gene>
<organism evidence="1 2">
    <name type="scientific">Virgibacillus tibetensis</name>
    <dbReference type="NCBI Taxonomy" id="3042313"/>
    <lineage>
        <taxon>Bacteria</taxon>
        <taxon>Bacillati</taxon>
        <taxon>Bacillota</taxon>
        <taxon>Bacilli</taxon>
        <taxon>Bacillales</taxon>
        <taxon>Bacillaceae</taxon>
        <taxon>Virgibacillus</taxon>
    </lineage>
</organism>
<evidence type="ECO:0008006" key="3">
    <source>
        <dbReference type="Google" id="ProtNLM"/>
    </source>
</evidence>
<proteinExistence type="predicted"/>
<sequence length="128" mass="14895">MNEWLTTGEMIDQLKVGEVAEVANNPSEHFKTKDEKVTYDEGVLVWKKDGLKFFVNDYITELKWRILPNCVSFEEAMKALKEGKVIRWFSLDGGDSSKLYPREYDDTDILADFSLMDLFEGKWTIENV</sequence>
<accession>A0ABU6KBA6</accession>
<evidence type="ECO:0000313" key="1">
    <source>
        <dbReference type="EMBL" id="MEC5422094.1"/>
    </source>
</evidence>
<dbReference type="RefSeq" id="WP_327605667.1">
    <property type="nucleotide sequence ID" value="NZ_JARZFX010000001.1"/>
</dbReference>
<keyword evidence="2" id="KW-1185">Reference proteome</keyword>
<reference evidence="1 2" key="1">
    <citation type="journal article" date="2024" name="Int. J. Syst. Evol. Microbiol.">
        <title>Virgibacillus tibetensis sp. nov., isolated from salt lake on the Tibetan Plateau of China.</title>
        <authorList>
            <person name="Phurbu D."/>
            <person name="Liu Z.-X."/>
            <person name="Wang R."/>
            <person name="Zheng Y.-Y."/>
            <person name="Liu H.-C."/>
            <person name="Zhou Y.-G."/>
            <person name="Yu Y.-J."/>
            <person name="Li A.-H."/>
        </authorList>
    </citation>
    <scope>NUCLEOTIDE SEQUENCE [LARGE SCALE GENOMIC DNA]</scope>
    <source>
        <strain evidence="1 2">C22-A2</strain>
    </source>
</reference>
<protein>
    <recommendedName>
        <fullName evidence="3">Phage protein</fullName>
    </recommendedName>
</protein>
<dbReference type="Proteomes" id="UP001335737">
    <property type="component" value="Unassembled WGS sequence"/>
</dbReference>
<comment type="caution">
    <text evidence="1">The sequence shown here is derived from an EMBL/GenBank/DDBJ whole genome shotgun (WGS) entry which is preliminary data.</text>
</comment>
<evidence type="ECO:0000313" key="2">
    <source>
        <dbReference type="Proteomes" id="UP001335737"/>
    </source>
</evidence>
<dbReference type="EMBL" id="JARZFX010000001">
    <property type="protein sequence ID" value="MEC5422094.1"/>
    <property type="molecule type" value="Genomic_DNA"/>
</dbReference>